<evidence type="ECO:0000256" key="1">
    <source>
        <dbReference type="SAM" id="Coils"/>
    </source>
</evidence>
<dbReference type="Gene3D" id="1.25.40.10">
    <property type="entry name" value="Tetratricopeptide repeat domain"/>
    <property type="match status" value="1"/>
</dbReference>
<keyword evidence="1" id="KW-0175">Coiled coil</keyword>
<evidence type="ECO:0000313" key="3">
    <source>
        <dbReference type="EMBL" id="SHG83837.1"/>
    </source>
</evidence>
<evidence type="ECO:0000256" key="2">
    <source>
        <dbReference type="SAM" id="MobiDB-lite"/>
    </source>
</evidence>
<dbReference type="AlphaFoldDB" id="A0A1M5N319"/>
<feature type="compositionally biased region" description="Basic and acidic residues" evidence="2">
    <location>
        <begin position="405"/>
        <end position="419"/>
    </location>
</feature>
<organism evidence="3 4">
    <name type="scientific">Bradyrhizobium erythrophlei</name>
    <dbReference type="NCBI Taxonomy" id="1437360"/>
    <lineage>
        <taxon>Bacteria</taxon>
        <taxon>Pseudomonadati</taxon>
        <taxon>Pseudomonadota</taxon>
        <taxon>Alphaproteobacteria</taxon>
        <taxon>Hyphomicrobiales</taxon>
        <taxon>Nitrobacteraceae</taxon>
        <taxon>Bradyrhizobium</taxon>
    </lineage>
</organism>
<feature type="coiled-coil region" evidence="1">
    <location>
        <begin position="249"/>
        <end position="280"/>
    </location>
</feature>
<accession>A0A1M5N319</accession>
<dbReference type="InterPro" id="IPR011990">
    <property type="entry name" value="TPR-like_helical_dom_sf"/>
</dbReference>
<reference evidence="3 4" key="1">
    <citation type="submission" date="2016-11" db="EMBL/GenBank/DDBJ databases">
        <authorList>
            <person name="Jaros S."/>
            <person name="Januszkiewicz K."/>
            <person name="Wedrychowicz H."/>
        </authorList>
    </citation>
    <scope>NUCLEOTIDE SEQUENCE [LARGE SCALE GENOMIC DNA]</scope>
    <source>
        <strain evidence="3 4">GAS138</strain>
    </source>
</reference>
<feature type="region of interest" description="Disordered" evidence="2">
    <location>
        <begin position="106"/>
        <end position="125"/>
    </location>
</feature>
<sequence length="516" mass="56014">METRCLVNQNTGDMAAGHRTASRVSFQTGRAITFSATSWLLRFKTVKDLCSVVARAAATAEVCILWLCITPAQALEQGQQWDRAEALAHQLSSVRAELDDAWVAGSGAGQPTEAETKHKQALDQERDRTDALARELNSLRAKLDAACMVGSEAVQAAEGDVKQALEQERRRADALARELSSVRAELDIARTVGQEAAQTATAQAEQMQTLKRERDRAEALGRELASVPAELDTARAAGLEAAQTAEVAKVGQERALREERDKTERLTRELASARKEAEARSALLAAAHAEVLQVMQTNEAAAAEQKLALARECYRADPLARELAFVGKEPEAAKRQIAALNERALLLTVDSSQRRMAVPSFRTVVEKTPSPKQISGEAVVSISQRSTASELPRPELQATASKAAPDLDRKVATRPERSTSESAARSPGADEQRLLARANALLRQADISSARPLLEHALEHGSAQAAFMLAETYDARVLQSWRARGIAADLAKARELYERAQAGGIEDAKERIRTLQ</sequence>
<gene>
    <name evidence="3" type="ORF">SAMN05443248_2815</name>
</gene>
<dbReference type="SUPFAM" id="SSF81901">
    <property type="entry name" value="HCP-like"/>
    <property type="match status" value="1"/>
</dbReference>
<evidence type="ECO:0000313" key="4">
    <source>
        <dbReference type="Proteomes" id="UP000189796"/>
    </source>
</evidence>
<dbReference type="Proteomes" id="UP000189796">
    <property type="component" value="Chromosome I"/>
</dbReference>
<dbReference type="RefSeq" id="WP_079601742.1">
    <property type="nucleotide sequence ID" value="NZ_LT670817.1"/>
</dbReference>
<dbReference type="EMBL" id="LT670817">
    <property type="protein sequence ID" value="SHG83837.1"/>
    <property type="molecule type" value="Genomic_DNA"/>
</dbReference>
<proteinExistence type="predicted"/>
<dbReference type="OrthoDB" id="8003401at2"/>
<feature type="region of interest" description="Disordered" evidence="2">
    <location>
        <begin position="363"/>
        <end position="430"/>
    </location>
</feature>
<feature type="compositionally biased region" description="Basic and acidic residues" evidence="2">
    <location>
        <begin position="114"/>
        <end position="125"/>
    </location>
</feature>
<name>A0A1M5N319_9BRAD</name>
<protein>
    <submittedName>
        <fullName evidence="3">Uncharacterized protein</fullName>
    </submittedName>
</protein>